<evidence type="ECO:0000313" key="2">
    <source>
        <dbReference type="EMBL" id="KAK5914172.1"/>
    </source>
</evidence>
<reference evidence="2 3" key="1">
    <citation type="journal article" date="2023" name="Mol. Biol. Evol.">
        <title>Genomics of Secondarily Temperate Adaptation in the Only Non-Antarctic Icefish.</title>
        <authorList>
            <person name="Rivera-Colon A.G."/>
            <person name="Rayamajhi N."/>
            <person name="Minhas B.F."/>
            <person name="Madrigal G."/>
            <person name="Bilyk K.T."/>
            <person name="Yoon V."/>
            <person name="Hune M."/>
            <person name="Gregory S."/>
            <person name="Cheng C.H.C."/>
            <person name="Catchen J.M."/>
        </authorList>
    </citation>
    <scope>NUCLEOTIDE SEQUENCE [LARGE SCALE GENOMIC DNA]</scope>
    <source>
        <tissue evidence="2">White muscle</tissue>
    </source>
</reference>
<evidence type="ECO:0000313" key="3">
    <source>
        <dbReference type="Proteomes" id="UP001331515"/>
    </source>
</evidence>
<keyword evidence="3" id="KW-1185">Reference proteome</keyword>
<sequence length="100" mass="10911">MASAPLLEVSRRQHSRLCHSSATRHERCPPRFRQQEHKQLLKRGQPLPSGTLPLTTTGRPATTEPAAAVATHSSPSCSSSSTSSLPTGQPRHYLLASRYL</sequence>
<comment type="caution">
    <text evidence="2">The sequence shown here is derived from an EMBL/GenBank/DDBJ whole genome shotgun (WGS) entry which is preliminary data.</text>
</comment>
<proteinExistence type="predicted"/>
<organism evidence="2 3">
    <name type="scientific">Champsocephalus gunnari</name>
    <name type="common">Mackerel icefish</name>
    <dbReference type="NCBI Taxonomy" id="52237"/>
    <lineage>
        <taxon>Eukaryota</taxon>
        <taxon>Metazoa</taxon>
        <taxon>Chordata</taxon>
        <taxon>Craniata</taxon>
        <taxon>Vertebrata</taxon>
        <taxon>Euteleostomi</taxon>
        <taxon>Actinopterygii</taxon>
        <taxon>Neopterygii</taxon>
        <taxon>Teleostei</taxon>
        <taxon>Neoteleostei</taxon>
        <taxon>Acanthomorphata</taxon>
        <taxon>Eupercaria</taxon>
        <taxon>Perciformes</taxon>
        <taxon>Notothenioidei</taxon>
        <taxon>Channichthyidae</taxon>
        <taxon>Champsocephalus</taxon>
    </lineage>
</organism>
<protein>
    <submittedName>
        <fullName evidence="2">Uncharacterized protein</fullName>
    </submittedName>
</protein>
<feature type="compositionally biased region" description="Low complexity" evidence="1">
    <location>
        <begin position="44"/>
        <end position="84"/>
    </location>
</feature>
<dbReference type="AlphaFoldDB" id="A0AAN8D1N1"/>
<gene>
    <name evidence="2" type="ORF">CgunFtcFv8_008631</name>
</gene>
<feature type="region of interest" description="Disordered" evidence="1">
    <location>
        <begin position="1"/>
        <end position="100"/>
    </location>
</feature>
<name>A0AAN8D1N1_CHAGU</name>
<dbReference type="EMBL" id="JAURVH010001527">
    <property type="protein sequence ID" value="KAK5914172.1"/>
    <property type="molecule type" value="Genomic_DNA"/>
</dbReference>
<feature type="compositionally biased region" description="Basic and acidic residues" evidence="1">
    <location>
        <begin position="23"/>
        <end position="39"/>
    </location>
</feature>
<dbReference type="Proteomes" id="UP001331515">
    <property type="component" value="Unassembled WGS sequence"/>
</dbReference>
<evidence type="ECO:0000256" key="1">
    <source>
        <dbReference type="SAM" id="MobiDB-lite"/>
    </source>
</evidence>
<accession>A0AAN8D1N1</accession>